<keyword evidence="1" id="KW-0175">Coiled coil</keyword>
<protein>
    <submittedName>
        <fullName evidence="3">Uncharacterized protein</fullName>
    </submittedName>
</protein>
<gene>
    <name evidence="2" type="ORF">Lcin_2533</name>
    <name evidence="3" type="ORF">NCTC12438_02336</name>
</gene>
<evidence type="ECO:0000313" key="2">
    <source>
        <dbReference type="EMBL" id="KTC83161.1"/>
    </source>
</evidence>
<dbReference type="RefSeq" id="WP_238589539.1">
    <property type="nucleotide sequence ID" value="NZ_CAAAHQ010000003.1"/>
</dbReference>
<reference evidence="3 5" key="2">
    <citation type="submission" date="2018-06" db="EMBL/GenBank/DDBJ databases">
        <authorList>
            <consortium name="Pathogen Informatics"/>
            <person name="Doyle S."/>
        </authorList>
    </citation>
    <scope>NUCLEOTIDE SEQUENCE [LARGE SCALE GENOMIC DNA]</scope>
    <source>
        <strain evidence="3 5">NCTC12438</strain>
    </source>
</reference>
<feature type="coiled-coil region" evidence="1">
    <location>
        <begin position="811"/>
        <end position="843"/>
    </location>
</feature>
<evidence type="ECO:0000313" key="4">
    <source>
        <dbReference type="Proteomes" id="UP000054854"/>
    </source>
</evidence>
<organism evidence="3 5">
    <name type="scientific">Legionella cincinnatiensis</name>
    <dbReference type="NCBI Taxonomy" id="28085"/>
    <lineage>
        <taxon>Bacteria</taxon>
        <taxon>Pseudomonadati</taxon>
        <taxon>Pseudomonadota</taxon>
        <taxon>Gammaproteobacteria</taxon>
        <taxon>Legionellales</taxon>
        <taxon>Legionellaceae</taxon>
        <taxon>Legionella</taxon>
    </lineage>
</organism>
<keyword evidence="4" id="KW-1185">Reference proteome</keyword>
<evidence type="ECO:0000256" key="1">
    <source>
        <dbReference type="SAM" id="Coils"/>
    </source>
</evidence>
<dbReference type="EMBL" id="UGNX01000001">
    <property type="protein sequence ID" value="STX35708.1"/>
    <property type="molecule type" value="Genomic_DNA"/>
</dbReference>
<feature type="coiled-coil region" evidence="1">
    <location>
        <begin position="739"/>
        <end position="766"/>
    </location>
</feature>
<reference evidence="2 4" key="1">
    <citation type="submission" date="2015-11" db="EMBL/GenBank/DDBJ databases">
        <title>Genomic analysis of 38 Legionella species identifies large and diverse effector repertoires.</title>
        <authorList>
            <person name="Burstein D."/>
            <person name="Amaro F."/>
            <person name="Zusman T."/>
            <person name="Lifshitz Z."/>
            <person name="Cohen O."/>
            <person name="Gilbert J.A."/>
            <person name="Pupko T."/>
            <person name="Shuman H.A."/>
            <person name="Segal G."/>
        </authorList>
    </citation>
    <scope>NUCLEOTIDE SEQUENCE [LARGE SCALE GENOMIC DNA]</scope>
    <source>
        <strain evidence="2 4">CDC#72-OH-14</strain>
    </source>
</reference>
<feature type="coiled-coil region" evidence="1">
    <location>
        <begin position="479"/>
        <end position="513"/>
    </location>
</feature>
<evidence type="ECO:0000313" key="3">
    <source>
        <dbReference type="EMBL" id="STX35708.1"/>
    </source>
</evidence>
<dbReference type="Proteomes" id="UP000255316">
    <property type="component" value="Unassembled WGS sequence"/>
</dbReference>
<proteinExistence type="predicted"/>
<feature type="coiled-coil region" evidence="1">
    <location>
        <begin position="234"/>
        <end position="268"/>
    </location>
</feature>
<sequence length="1351" mass="156384">MSDIFDAIKNLEMKLIEINKGSPLVINTALFREELSDQCLVNHNLWPDNPSKSKPVATPEQLQEYSNQVLQAVFNIANASKGGYVTAITNIKTLTKSFGFLDKYTWVPKIVDEQTYQIGKALQEFLKEALSEEILSQVPKSVWMVKTIEVREPAKQLLTDLKEILDKRLTIYELHSSPEKIKESVGYLQVKNERRKLWINQATILTNKNTEAQQLFLKVSQMINEGLPTDTQQLEEYHETLKKMHKAMEEMLNELRVAKQNFDEFNQLWNEENKQMNLPHSINTSSFIHALAIHDQVMAETEWMRLFNDINVAGELYNADIGSNLLKYFESGNNLLKDADLYREMISDFVNEETGVLHTQIKEVTLLQQYIEQLKKGHRVLSTIEKPSSLGGEFPAISLNVILSQEKAAANRLAADKESYTVAIKELDVYLQQLIQRKEDLDFQYQNGNPLPSEANDSRFKGIFIEARRSEQEKLLPQIQEMEYQINAVKELIQKATLEVKSLERGLIKLNRDEALTTSTRRIQETFLELQGSQIKLNKSEFADALHYQKYIKETSSIIQTYDSSLKSIAENMSDTQKAIEDETRSIENLIEKQAERKKFLRAAKDKLIQFKKDLDESPELYIPSAKIPKNELINYLECTSSPALMQFFDQLYANEEHANSWGGWNFTRLTDYWNHNTSFLAESDLEYDLSTTSEYIEDKIQLIEKELAGTENKPESIWIPENNLWSLQKSYKTAIPQKQEGEIRLSQLQTEQRKLEAEKNEKLEDWNTEYAQTKQSFEKAKLTHHLSQLSNSQAVCALDILKLDYALTDIEEKEISFNKALKEFSQLKNEDLIAQIKDREEELRTISDFMSKALPKEKSVDELVRQVESSILYLEKEWENVFSFALSTVPPTKISRELHQELQILKRQLYGSLEEKGLNATYSMLKAKVADQQMALPILKELAEIQINSALLLEKAALIESYSSIDRKQLYEEINQLQGQIKERMTAISESQNAIVKEKFGATAQILQELTQVRNTIEHLEKLIKINEIYSGFVKRIEACKPDMVLARRKLLREIDVFANGELGTSLIEIRKNNDPTVQKELASILKMHDKIDFFSSLYAPNSLFDEIEREEDKQNILKQLNQVIDEYKILIQRYNELPQRAAKVKQAFYTDIINFQSSEFVTALEELHNSDDSEIQGKMNLILSLESNLDEFKKNYNEKEIKKEIKFDNARTSLGAKYFGAKSIFDNYLQERANTFWFRDFISSIASFALGCIGYKTEAQLRQDYLNELQTTLQVYQENSCESSTKNLFQKINYGLSQFSPRHKAGEEGYDKSLHAKLSEFKKEVRFVQEQFAPNASEENKPLFQRYSF</sequence>
<dbReference type="Proteomes" id="UP000054854">
    <property type="component" value="Unassembled WGS sequence"/>
</dbReference>
<dbReference type="EMBL" id="LNXX01000043">
    <property type="protein sequence ID" value="KTC83161.1"/>
    <property type="molecule type" value="Genomic_DNA"/>
</dbReference>
<name>A0A378IKB9_9GAMM</name>
<evidence type="ECO:0000313" key="5">
    <source>
        <dbReference type="Proteomes" id="UP000255316"/>
    </source>
</evidence>
<accession>A0A378IKB9</accession>